<dbReference type="EMBL" id="JACHIP010000011">
    <property type="protein sequence ID" value="MBB5060261.1"/>
    <property type="molecule type" value="Genomic_DNA"/>
</dbReference>
<proteinExistence type="predicted"/>
<organism evidence="1 2">
    <name type="scientific">Granulicella aggregans</name>
    <dbReference type="NCBI Taxonomy" id="474949"/>
    <lineage>
        <taxon>Bacteria</taxon>
        <taxon>Pseudomonadati</taxon>
        <taxon>Acidobacteriota</taxon>
        <taxon>Terriglobia</taxon>
        <taxon>Terriglobales</taxon>
        <taxon>Acidobacteriaceae</taxon>
        <taxon>Granulicella</taxon>
    </lineage>
</organism>
<gene>
    <name evidence="1" type="ORF">HDF16_004997</name>
</gene>
<evidence type="ECO:0000313" key="1">
    <source>
        <dbReference type="EMBL" id="MBB5060261.1"/>
    </source>
</evidence>
<name>A0A7W7ZI58_9BACT</name>
<dbReference type="InterPro" id="IPR036465">
    <property type="entry name" value="vWFA_dom_sf"/>
</dbReference>
<accession>A0A7W7ZI58</accession>
<evidence type="ECO:0000313" key="2">
    <source>
        <dbReference type="Proteomes" id="UP000540989"/>
    </source>
</evidence>
<protein>
    <submittedName>
        <fullName evidence="1">VWFA-related protein</fullName>
    </submittedName>
</protein>
<keyword evidence="2" id="KW-1185">Reference proteome</keyword>
<dbReference type="Proteomes" id="UP000540989">
    <property type="component" value="Unassembled WGS sequence"/>
</dbReference>
<dbReference type="CDD" id="cd00198">
    <property type="entry name" value="vWFA"/>
    <property type="match status" value="1"/>
</dbReference>
<comment type="caution">
    <text evidence="1">The sequence shown here is derived from an EMBL/GenBank/DDBJ whole genome shotgun (WGS) entry which is preliminary data.</text>
</comment>
<dbReference type="SUPFAM" id="SSF53300">
    <property type="entry name" value="vWA-like"/>
    <property type="match status" value="1"/>
</dbReference>
<dbReference type="AlphaFoldDB" id="A0A7W7ZI58"/>
<dbReference type="Gene3D" id="3.40.50.410">
    <property type="entry name" value="von Willebrand factor, type A domain"/>
    <property type="match status" value="1"/>
</dbReference>
<sequence length="287" mass="30712">MAVVVQTGGLGASHLGDYRGLEAALEALIGAVPHRVSVISFDRRAHLEQAFDPDTDKAAGVISGLEPGDKGAAILDGLVFATAQLAKQPARYRRALILFSETIDSGSQASLDEALRAIDDTNTAIYSFALSSTKAALKQEGAKLPNPVSRTKYSATPYKSGGCMSREPDADPDSHGDRTVQALDCANDLLPPLRIARLAYIAAVDGMQKNVPETVAKLTGGEYFGFKDSRSLRQSLSAISNDLPNRYVLSFQPSSPHPGLHALSLSLKDRQEFVIKARGAYWLDASR</sequence>
<reference evidence="1 2" key="1">
    <citation type="submission" date="2020-08" db="EMBL/GenBank/DDBJ databases">
        <title>Genomic Encyclopedia of Type Strains, Phase IV (KMG-V): Genome sequencing to study the core and pangenomes of soil and plant-associated prokaryotes.</title>
        <authorList>
            <person name="Whitman W."/>
        </authorList>
    </citation>
    <scope>NUCLEOTIDE SEQUENCE [LARGE SCALE GENOMIC DNA]</scope>
    <source>
        <strain evidence="1 2">M8UP14</strain>
    </source>
</reference>